<evidence type="ECO:0000313" key="3">
    <source>
        <dbReference type="Proteomes" id="UP000015104"/>
    </source>
</evidence>
<dbReference type="EnsemblMetazoa" id="tetur01g03600.1">
    <property type="protein sequence ID" value="tetur01g03600.1"/>
    <property type="gene ID" value="tetur01g03600"/>
</dbReference>
<sequence>MNRKSNIHRTTLNAHGTGKFAPNQK</sequence>
<accession>T1JQL1</accession>
<protein>
    <submittedName>
        <fullName evidence="2">Uncharacterized protein</fullName>
    </submittedName>
</protein>
<dbReference type="AlphaFoldDB" id="T1JQL1"/>
<keyword evidence="3" id="KW-1185">Reference proteome</keyword>
<dbReference type="Proteomes" id="UP000015104">
    <property type="component" value="Unassembled WGS sequence"/>
</dbReference>
<reference evidence="3" key="1">
    <citation type="submission" date="2011-08" db="EMBL/GenBank/DDBJ databases">
        <authorList>
            <person name="Rombauts S."/>
        </authorList>
    </citation>
    <scope>NUCLEOTIDE SEQUENCE</scope>
    <source>
        <strain evidence="3">London</strain>
    </source>
</reference>
<evidence type="ECO:0000256" key="1">
    <source>
        <dbReference type="SAM" id="MobiDB-lite"/>
    </source>
</evidence>
<dbReference type="HOGENOM" id="CLU_3419615_0_0_1"/>
<name>T1JQL1_TETUR</name>
<dbReference type="EMBL" id="CAEY01000437">
    <property type="status" value="NOT_ANNOTATED_CDS"/>
    <property type="molecule type" value="Genomic_DNA"/>
</dbReference>
<reference evidence="2" key="2">
    <citation type="submission" date="2015-06" db="UniProtKB">
        <authorList>
            <consortium name="EnsemblMetazoa"/>
        </authorList>
    </citation>
    <scope>IDENTIFICATION</scope>
</reference>
<proteinExistence type="predicted"/>
<organism evidence="2 3">
    <name type="scientific">Tetranychus urticae</name>
    <name type="common">Two-spotted spider mite</name>
    <dbReference type="NCBI Taxonomy" id="32264"/>
    <lineage>
        <taxon>Eukaryota</taxon>
        <taxon>Metazoa</taxon>
        <taxon>Ecdysozoa</taxon>
        <taxon>Arthropoda</taxon>
        <taxon>Chelicerata</taxon>
        <taxon>Arachnida</taxon>
        <taxon>Acari</taxon>
        <taxon>Acariformes</taxon>
        <taxon>Trombidiformes</taxon>
        <taxon>Prostigmata</taxon>
        <taxon>Eleutherengona</taxon>
        <taxon>Raphignathae</taxon>
        <taxon>Tetranychoidea</taxon>
        <taxon>Tetranychidae</taxon>
        <taxon>Tetranychus</taxon>
    </lineage>
</organism>
<evidence type="ECO:0000313" key="2">
    <source>
        <dbReference type="EnsemblMetazoa" id="tetur01g03600.1"/>
    </source>
</evidence>
<feature type="region of interest" description="Disordered" evidence="1">
    <location>
        <begin position="1"/>
        <end position="25"/>
    </location>
</feature>